<dbReference type="Pfam" id="PF13908">
    <property type="entry name" value="Shisa_N"/>
    <property type="match status" value="1"/>
</dbReference>
<feature type="transmembrane region" description="Helical" evidence="6">
    <location>
        <begin position="79"/>
        <end position="108"/>
    </location>
</feature>
<evidence type="ECO:0000256" key="6">
    <source>
        <dbReference type="SAM" id="Phobius"/>
    </source>
</evidence>
<feature type="chain" id="PRO_5040148085" evidence="7">
    <location>
        <begin position="24"/>
        <end position="273"/>
    </location>
</feature>
<dbReference type="PANTHER" id="PTHR31395">
    <property type="entry name" value="SHISA"/>
    <property type="match status" value="1"/>
</dbReference>
<feature type="region of interest" description="Disordered" evidence="5">
    <location>
        <begin position="117"/>
        <end position="273"/>
    </location>
</feature>
<dbReference type="GO" id="GO:0016020">
    <property type="term" value="C:membrane"/>
    <property type="evidence" value="ECO:0007669"/>
    <property type="project" value="UniProtKB-SubCell"/>
</dbReference>
<protein>
    <submittedName>
        <fullName evidence="9">Protein shisa-4</fullName>
    </submittedName>
</protein>
<evidence type="ECO:0000259" key="8">
    <source>
        <dbReference type="Pfam" id="PF13908"/>
    </source>
</evidence>
<evidence type="ECO:0000256" key="7">
    <source>
        <dbReference type="SAM" id="SignalP"/>
    </source>
</evidence>
<dbReference type="InterPro" id="IPR026910">
    <property type="entry name" value="Shisa"/>
</dbReference>
<comment type="caution">
    <text evidence="9">The sequence shown here is derived from an EMBL/GenBank/DDBJ whole genome shotgun (WGS) entry which is preliminary data.</text>
</comment>
<evidence type="ECO:0000256" key="2">
    <source>
        <dbReference type="ARBA" id="ARBA00022692"/>
    </source>
</evidence>
<evidence type="ECO:0000256" key="5">
    <source>
        <dbReference type="SAM" id="MobiDB-lite"/>
    </source>
</evidence>
<evidence type="ECO:0000256" key="1">
    <source>
        <dbReference type="ARBA" id="ARBA00004370"/>
    </source>
</evidence>
<sequence length="273" mass="29931">MERTRLVFALTVLGTWKIDFCEAEYCSGYTDDEGTYHAGFHCPLTGANSPEDIYCCGTEFDKFCCDTQSNYFLDGLDPAAVIGALLAMLIVFVVCVSLCCCCCSCCLWNRRRNNKRSGPVRYNSLDGTVNTTASTSAGPSDVSGMQNHHQPPSPQNLPSTSGPPYNQHMPPQQMPQPMPQPFSTSSSQSYMGPNQPYPPQNSYPPPSKDGYPFEQQGTGYPPNSSPSMQPPPPYHDPHHQGAMGPPYNEDQPLGFTRPSAPPPQESLPYMTKI</sequence>
<keyword evidence="4 6" id="KW-0472">Membrane</keyword>
<dbReference type="EMBL" id="JAIZAY010000002">
    <property type="protein sequence ID" value="KAJ8047607.1"/>
    <property type="molecule type" value="Genomic_DNA"/>
</dbReference>
<proteinExistence type="predicted"/>
<dbReference type="PANTHER" id="PTHR31395:SF23">
    <property type="entry name" value="GEO05642P1"/>
    <property type="match status" value="1"/>
</dbReference>
<dbReference type="Proteomes" id="UP001152320">
    <property type="component" value="Chromosome 2"/>
</dbReference>
<reference evidence="9" key="1">
    <citation type="submission" date="2021-10" db="EMBL/GenBank/DDBJ databases">
        <title>Tropical sea cucumber genome reveals ecological adaptation and Cuvierian tubules defense mechanism.</title>
        <authorList>
            <person name="Chen T."/>
        </authorList>
    </citation>
    <scope>NUCLEOTIDE SEQUENCE</scope>
    <source>
        <strain evidence="9">Nanhai2018</strain>
        <tissue evidence="9">Muscle</tissue>
    </source>
</reference>
<organism evidence="9 10">
    <name type="scientific">Holothuria leucospilota</name>
    <name type="common">Black long sea cucumber</name>
    <name type="synonym">Mertensiothuria leucospilota</name>
    <dbReference type="NCBI Taxonomy" id="206669"/>
    <lineage>
        <taxon>Eukaryota</taxon>
        <taxon>Metazoa</taxon>
        <taxon>Echinodermata</taxon>
        <taxon>Eleutherozoa</taxon>
        <taxon>Echinozoa</taxon>
        <taxon>Holothuroidea</taxon>
        <taxon>Aspidochirotacea</taxon>
        <taxon>Aspidochirotida</taxon>
        <taxon>Holothuriidae</taxon>
        <taxon>Holothuria</taxon>
    </lineage>
</organism>
<evidence type="ECO:0000313" key="10">
    <source>
        <dbReference type="Proteomes" id="UP001152320"/>
    </source>
</evidence>
<gene>
    <name evidence="9" type="ORF">HOLleu_06648</name>
</gene>
<comment type="subcellular location">
    <subcellularLocation>
        <location evidence="1">Membrane</location>
    </subcellularLocation>
</comment>
<feature type="compositionally biased region" description="Polar residues" evidence="5">
    <location>
        <begin position="125"/>
        <end position="162"/>
    </location>
</feature>
<evidence type="ECO:0000256" key="3">
    <source>
        <dbReference type="ARBA" id="ARBA00022989"/>
    </source>
</evidence>
<feature type="compositionally biased region" description="Pro residues" evidence="5">
    <location>
        <begin position="195"/>
        <end position="207"/>
    </location>
</feature>
<keyword evidence="2 6" id="KW-0812">Transmembrane</keyword>
<name>A0A9Q1HFA5_HOLLE</name>
<keyword evidence="10" id="KW-1185">Reference proteome</keyword>
<feature type="domain" description="Shisa N-terminal" evidence="8">
    <location>
        <begin position="24"/>
        <end position="70"/>
    </location>
</feature>
<dbReference type="AlphaFoldDB" id="A0A9Q1HFA5"/>
<keyword evidence="7" id="KW-0732">Signal</keyword>
<dbReference type="OrthoDB" id="10042647at2759"/>
<accession>A0A9Q1HFA5</accession>
<feature type="signal peptide" evidence="7">
    <location>
        <begin position="1"/>
        <end position="23"/>
    </location>
</feature>
<dbReference type="InterPro" id="IPR053891">
    <property type="entry name" value="Shisa_N"/>
</dbReference>
<evidence type="ECO:0000313" key="9">
    <source>
        <dbReference type="EMBL" id="KAJ8047607.1"/>
    </source>
</evidence>
<evidence type="ECO:0000256" key="4">
    <source>
        <dbReference type="ARBA" id="ARBA00023136"/>
    </source>
</evidence>
<keyword evidence="3 6" id="KW-1133">Transmembrane helix</keyword>